<dbReference type="Proteomes" id="UP000006764">
    <property type="component" value="Chromosome"/>
</dbReference>
<dbReference type="GO" id="GO:0019843">
    <property type="term" value="F:rRNA binding"/>
    <property type="evidence" value="ECO:0007669"/>
    <property type="project" value="UniProtKB-UniRule"/>
</dbReference>
<dbReference type="InterPro" id="IPR012678">
    <property type="entry name" value="Ribosomal_uL23/eL15/eS24_sf"/>
</dbReference>
<dbReference type="NCBIfam" id="NF004359">
    <property type="entry name" value="PRK05738.1-3"/>
    <property type="match status" value="1"/>
</dbReference>
<comment type="similarity">
    <text evidence="1 6">Belongs to the universal ribosomal protein uL23 family.</text>
</comment>
<evidence type="ECO:0000313" key="8">
    <source>
        <dbReference type="Proteomes" id="UP000006764"/>
    </source>
</evidence>
<evidence type="ECO:0000256" key="2">
    <source>
        <dbReference type="ARBA" id="ARBA00022730"/>
    </source>
</evidence>
<keyword evidence="3 6" id="KW-0694">RNA-binding</keyword>
<keyword evidence="5 6" id="KW-0687">Ribonucleoprotein</keyword>
<organism evidence="7 8">
    <name type="scientific">Isoalcanivorax pacificus W11-5</name>
    <dbReference type="NCBI Taxonomy" id="391936"/>
    <lineage>
        <taxon>Bacteria</taxon>
        <taxon>Pseudomonadati</taxon>
        <taxon>Pseudomonadota</taxon>
        <taxon>Gammaproteobacteria</taxon>
        <taxon>Oceanospirillales</taxon>
        <taxon>Alcanivoracaceae</taxon>
        <taxon>Isoalcanivorax</taxon>
    </lineage>
</organism>
<dbReference type="GO" id="GO:0003735">
    <property type="term" value="F:structural constituent of ribosome"/>
    <property type="evidence" value="ECO:0007669"/>
    <property type="project" value="InterPro"/>
</dbReference>
<comment type="function">
    <text evidence="6">One of the early assembly proteins it binds 23S rRNA. One of the proteins that surrounds the polypeptide exit tunnel on the outside of the ribosome. Forms the main docking site for trigger factor binding to the ribosome.</text>
</comment>
<dbReference type="HAMAP" id="MF_01369_B">
    <property type="entry name" value="Ribosomal_uL23_B"/>
    <property type="match status" value="1"/>
</dbReference>
<sequence length="100" mass="11158">MNQERIFKVLLAPHVSEKASVVAEKANQVVFKVAKDASKLEIKKAVEQLFDVKVESVQTVNVKGKRKVFGRVQGKRSDWKKAYVSLQAGQDIDFLAAEQG</sequence>
<dbReference type="InterPro" id="IPR013025">
    <property type="entry name" value="Ribosomal_uL23-like"/>
</dbReference>
<comment type="subunit">
    <text evidence="6">Part of the 50S ribosomal subunit. Contacts protein L29, and trigger factor when it is bound to the ribosome.</text>
</comment>
<dbReference type="GO" id="GO:0006412">
    <property type="term" value="P:translation"/>
    <property type="evidence" value="ECO:0007669"/>
    <property type="project" value="UniProtKB-UniRule"/>
</dbReference>
<keyword evidence="4 6" id="KW-0689">Ribosomal protein</keyword>
<dbReference type="AlphaFoldDB" id="A0A0B4XKW9"/>
<dbReference type="NCBIfam" id="NF004363">
    <property type="entry name" value="PRK05738.2-4"/>
    <property type="match status" value="1"/>
</dbReference>
<dbReference type="NCBIfam" id="NF004358">
    <property type="entry name" value="PRK05738.1-1"/>
    <property type="match status" value="1"/>
</dbReference>
<reference evidence="7 8" key="1">
    <citation type="journal article" date="2012" name="J. Bacteriol.">
        <title>Genome sequence of an alkane-degrading bacterium, Alcanivorax pacificus type strain W11-5, isolated from deep sea sediment.</title>
        <authorList>
            <person name="Lai Q."/>
            <person name="Shao Z."/>
        </authorList>
    </citation>
    <scope>NUCLEOTIDE SEQUENCE [LARGE SCALE GENOMIC DNA]</scope>
    <source>
        <strain evidence="7 8">W11-5</strain>
    </source>
</reference>
<protein>
    <recommendedName>
        <fullName evidence="6">Large ribosomal subunit protein uL23</fullName>
    </recommendedName>
</protein>
<accession>A0A0B4XKW9</accession>
<dbReference type="InterPro" id="IPR012677">
    <property type="entry name" value="Nucleotide-bd_a/b_plait_sf"/>
</dbReference>
<name>A0A0B4XKW9_9GAMM</name>
<dbReference type="FunFam" id="3.30.70.330:FF:000001">
    <property type="entry name" value="50S ribosomal protein L23"/>
    <property type="match status" value="1"/>
</dbReference>
<gene>
    <name evidence="6 7" type="primary">rplW</name>
    <name evidence="7" type="ORF">S7S_02850</name>
</gene>
<dbReference type="EMBL" id="CP004387">
    <property type="protein sequence ID" value="AJD46992.1"/>
    <property type="molecule type" value="Genomic_DNA"/>
</dbReference>
<evidence type="ECO:0000256" key="4">
    <source>
        <dbReference type="ARBA" id="ARBA00022980"/>
    </source>
</evidence>
<evidence type="ECO:0000256" key="1">
    <source>
        <dbReference type="ARBA" id="ARBA00006700"/>
    </source>
</evidence>
<dbReference type="GO" id="GO:0005840">
    <property type="term" value="C:ribosome"/>
    <property type="evidence" value="ECO:0007669"/>
    <property type="project" value="UniProtKB-KW"/>
</dbReference>
<dbReference type="RefSeq" id="WP_008739956.1">
    <property type="nucleotide sequence ID" value="NZ_CP004387.1"/>
</dbReference>
<dbReference type="SUPFAM" id="SSF54189">
    <property type="entry name" value="Ribosomal proteins S24e, L23 and L15e"/>
    <property type="match status" value="1"/>
</dbReference>
<dbReference type="Gene3D" id="3.30.70.330">
    <property type="match status" value="1"/>
</dbReference>
<keyword evidence="8" id="KW-1185">Reference proteome</keyword>
<evidence type="ECO:0000313" key="7">
    <source>
        <dbReference type="EMBL" id="AJD46992.1"/>
    </source>
</evidence>
<dbReference type="HOGENOM" id="CLU_037562_3_1_6"/>
<dbReference type="GO" id="GO:1990904">
    <property type="term" value="C:ribonucleoprotein complex"/>
    <property type="evidence" value="ECO:0007669"/>
    <property type="project" value="UniProtKB-KW"/>
</dbReference>
<evidence type="ECO:0000256" key="5">
    <source>
        <dbReference type="ARBA" id="ARBA00023274"/>
    </source>
</evidence>
<dbReference type="Pfam" id="PF00276">
    <property type="entry name" value="Ribosomal_L23"/>
    <property type="match status" value="1"/>
</dbReference>
<dbReference type="PANTHER" id="PTHR11620">
    <property type="entry name" value="60S RIBOSOMAL PROTEIN L23A"/>
    <property type="match status" value="1"/>
</dbReference>
<keyword evidence="2 6" id="KW-0699">rRNA-binding</keyword>
<dbReference type="KEGG" id="apac:S7S_02850"/>
<evidence type="ECO:0000256" key="3">
    <source>
        <dbReference type="ARBA" id="ARBA00022884"/>
    </source>
</evidence>
<dbReference type="STRING" id="391936.S7S_02850"/>
<dbReference type="OrthoDB" id="9793353at2"/>
<proteinExistence type="inferred from homology"/>
<evidence type="ECO:0000256" key="6">
    <source>
        <dbReference type="HAMAP-Rule" id="MF_01369"/>
    </source>
</evidence>